<gene>
    <name evidence="3" type="ORF">MNBD_ALPHA02-1372</name>
</gene>
<evidence type="ECO:0000313" key="3">
    <source>
        <dbReference type="EMBL" id="VAV86843.1"/>
    </source>
</evidence>
<comment type="similarity">
    <text evidence="1">Belongs to the N-acylglucosamine 2-epimerase family.</text>
</comment>
<name>A0A3B0RQM4_9ZZZZ</name>
<sequence length="402" mass="46284">MQISNKDISQPNFRSKAFLVNHVRSILSFYHPQCIDASGGYFQHFNVDGKVSNSNSQKHLVSSSRLTINFAVAAKQFSDPDFLEAARHGVAFLRNGHRNVETGGYAWILEDGLVRDGDNHCYGVAFVLMAYARTYGAGATEIYDYIEETFQFMERHFWREEDQLYVDVMDVDLKTVSPYRGQNANMHCCEALISAYEATGEKRYLERAIIIAKRITVELAAQCDGKIWEHYNDHWLVDFVYNAGDTENKLRPWGYQPGHFTEWAKLLLLINKHSPHDWLGVRAKALFDKALEVSFDRDYGGLYYGFSPSGEICSNGKYSWVQAETIVAAALLATQQENHAYWCIYHQFWQYAWTYMIDHEQKCWHRNLTHDNKTIAPSLVAMGRTDYHSICSCIEIINLLSE</sequence>
<evidence type="ECO:0000256" key="1">
    <source>
        <dbReference type="ARBA" id="ARBA00008558"/>
    </source>
</evidence>
<protein>
    <submittedName>
        <fullName evidence="3">D-mannose isomerase</fullName>
        <ecNumber evidence="3">5.3.1.7</ecNumber>
    </submittedName>
</protein>
<dbReference type="InterPro" id="IPR010819">
    <property type="entry name" value="AGE/CE"/>
</dbReference>
<dbReference type="InterPro" id="IPR012341">
    <property type="entry name" value="6hp_glycosidase-like_sf"/>
</dbReference>
<dbReference type="PANTHER" id="PTHR15108">
    <property type="entry name" value="N-ACYLGLUCOSAMINE-2-EPIMERASE"/>
    <property type="match status" value="1"/>
</dbReference>
<organism evidence="3">
    <name type="scientific">hydrothermal vent metagenome</name>
    <dbReference type="NCBI Taxonomy" id="652676"/>
    <lineage>
        <taxon>unclassified sequences</taxon>
        <taxon>metagenomes</taxon>
        <taxon>ecological metagenomes</taxon>
    </lineage>
</organism>
<accession>A0A3B0RQM4</accession>
<dbReference type="SUPFAM" id="SSF48208">
    <property type="entry name" value="Six-hairpin glycosidases"/>
    <property type="match status" value="1"/>
</dbReference>
<dbReference type="Pfam" id="PF07221">
    <property type="entry name" value="GlcNAc_2-epim"/>
    <property type="match status" value="1"/>
</dbReference>
<keyword evidence="2 3" id="KW-0413">Isomerase</keyword>
<reference evidence="3" key="1">
    <citation type="submission" date="2018-06" db="EMBL/GenBank/DDBJ databases">
        <authorList>
            <person name="Zhirakovskaya E."/>
        </authorList>
    </citation>
    <scope>NUCLEOTIDE SEQUENCE</scope>
</reference>
<dbReference type="GO" id="GO:0005975">
    <property type="term" value="P:carbohydrate metabolic process"/>
    <property type="evidence" value="ECO:0007669"/>
    <property type="project" value="InterPro"/>
</dbReference>
<dbReference type="InterPro" id="IPR008928">
    <property type="entry name" value="6-hairpin_glycosidase_sf"/>
</dbReference>
<dbReference type="Gene3D" id="1.50.10.10">
    <property type="match status" value="1"/>
</dbReference>
<dbReference type="EC" id="5.3.1.7" evidence="3"/>
<dbReference type="EMBL" id="UOED01000016">
    <property type="protein sequence ID" value="VAV86843.1"/>
    <property type="molecule type" value="Genomic_DNA"/>
</dbReference>
<dbReference type="GO" id="GO:0050089">
    <property type="term" value="F:mannose isomerase activity"/>
    <property type="evidence" value="ECO:0007669"/>
    <property type="project" value="UniProtKB-EC"/>
</dbReference>
<evidence type="ECO:0000256" key="2">
    <source>
        <dbReference type="ARBA" id="ARBA00023235"/>
    </source>
</evidence>
<dbReference type="AlphaFoldDB" id="A0A3B0RQM4"/>
<proteinExistence type="inferred from homology"/>